<reference evidence="2 3" key="1">
    <citation type="submission" date="2018-06" db="EMBL/GenBank/DDBJ databases">
        <title>Spirosoma sp. HMF3257 Genome sequencing and assembly.</title>
        <authorList>
            <person name="Kang H."/>
            <person name="Cha I."/>
            <person name="Kim H."/>
            <person name="Kang J."/>
            <person name="Joh K."/>
        </authorList>
    </citation>
    <scope>NUCLEOTIDE SEQUENCE [LARGE SCALE GENOMIC DNA]</scope>
    <source>
        <strain evidence="2 3">HMF3257</strain>
    </source>
</reference>
<feature type="transmembrane region" description="Helical" evidence="1">
    <location>
        <begin position="6"/>
        <end position="26"/>
    </location>
</feature>
<feature type="transmembrane region" description="Helical" evidence="1">
    <location>
        <begin position="196"/>
        <end position="214"/>
    </location>
</feature>
<evidence type="ECO:0000313" key="2">
    <source>
        <dbReference type="EMBL" id="RAI74702.1"/>
    </source>
</evidence>
<keyword evidence="1" id="KW-0812">Transmembrane</keyword>
<gene>
    <name evidence="2" type="ORF">HMF3257_11325</name>
</gene>
<name>A0A327NHG8_9BACT</name>
<evidence type="ECO:0008006" key="4">
    <source>
        <dbReference type="Google" id="ProtNLM"/>
    </source>
</evidence>
<feature type="transmembrane region" description="Helical" evidence="1">
    <location>
        <begin position="143"/>
        <end position="162"/>
    </location>
</feature>
<keyword evidence="1" id="KW-0472">Membrane</keyword>
<feature type="transmembrane region" description="Helical" evidence="1">
    <location>
        <begin position="327"/>
        <end position="351"/>
    </location>
</feature>
<organism evidence="2 3">
    <name type="scientific">Spirosoma telluris</name>
    <dbReference type="NCBI Taxonomy" id="2183553"/>
    <lineage>
        <taxon>Bacteria</taxon>
        <taxon>Pseudomonadati</taxon>
        <taxon>Bacteroidota</taxon>
        <taxon>Cytophagia</taxon>
        <taxon>Cytophagales</taxon>
        <taxon>Cytophagaceae</taxon>
        <taxon>Spirosoma</taxon>
    </lineage>
</organism>
<feature type="transmembrane region" description="Helical" evidence="1">
    <location>
        <begin position="388"/>
        <end position="407"/>
    </location>
</feature>
<evidence type="ECO:0000313" key="3">
    <source>
        <dbReference type="Proteomes" id="UP000249016"/>
    </source>
</evidence>
<feature type="transmembrane region" description="Helical" evidence="1">
    <location>
        <begin position="221"/>
        <end position="243"/>
    </location>
</feature>
<proteinExistence type="predicted"/>
<feature type="transmembrane region" description="Helical" evidence="1">
    <location>
        <begin position="363"/>
        <end position="382"/>
    </location>
</feature>
<dbReference type="EMBL" id="QLII01000001">
    <property type="protein sequence ID" value="RAI74702.1"/>
    <property type="molecule type" value="Genomic_DNA"/>
</dbReference>
<dbReference type="AlphaFoldDB" id="A0A327NHG8"/>
<accession>A0A327NHG8</accession>
<sequence length="424" mass="49093">MYYYEKYDVFVLITALVLLISLFLFTFRHRISTLIDPLCFHLLWCASVLSLLAGYIYKYGLNASSILFILTFTIYLSTLYIVTRIPTETAVRKTPLQHKVVTMYFVCLVLFMASRYEFIIYALKANSPVEWFLYKFKQIEGRSPVQYILQLGARPFFLYYTFVLITTRHNLKRFVYFMLVVNIVMDIIAGGRSSLIGVIMMFGYYVYLFPELFPVRKLRQINVWGLVGIFFALMILAIVTSFYSQEISIKDGYLAMLNRLLAAGDGLDLYLVNNAEQHIPSGLGEYIKSVFGIFIKRVVPIQTQSIGWQLYELDQGRIIPFSVGPNFILPLQVAVLGYTWLIPYCVFIACVVGALRKNYLARFVKLPPVLSFALGTMAFEPILDIELFFLYISGILVLYFFIVYPFLRLKIIWGIPRITFKLSR</sequence>
<evidence type="ECO:0000256" key="1">
    <source>
        <dbReference type="SAM" id="Phobius"/>
    </source>
</evidence>
<protein>
    <recommendedName>
        <fullName evidence="4">Oligosaccharide repeat unit polymerase</fullName>
    </recommendedName>
</protein>
<feature type="transmembrane region" description="Helical" evidence="1">
    <location>
        <begin position="38"/>
        <end position="57"/>
    </location>
</feature>
<keyword evidence="3" id="KW-1185">Reference proteome</keyword>
<dbReference type="Proteomes" id="UP000249016">
    <property type="component" value="Unassembled WGS sequence"/>
</dbReference>
<feature type="transmembrane region" description="Helical" evidence="1">
    <location>
        <begin position="63"/>
        <end position="82"/>
    </location>
</feature>
<comment type="caution">
    <text evidence="2">The sequence shown here is derived from an EMBL/GenBank/DDBJ whole genome shotgun (WGS) entry which is preliminary data.</text>
</comment>
<feature type="transmembrane region" description="Helical" evidence="1">
    <location>
        <begin position="174"/>
        <end position="190"/>
    </location>
</feature>
<feature type="transmembrane region" description="Helical" evidence="1">
    <location>
        <begin position="103"/>
        <end position="123"/>
    </location>
</feature>
<keyword evidence="1" id="KW-1133">Transmembrane helix</keyword>